<evidence type="ECO:0000256" key="2">
    <source>
        <dbReference type="ARBA" id="ARBA00022840"/>
    </source>
</evidence>
<dbReference type="InterPro" id="IPR045076">
    <property type="entry name" value="MutS"/>
</dbReference>
<dbReference type="PANTHER" id="PTHR48466">
    <property type="entry name" value="OS10G0509000 PROTEIN-RELATED"/>
    <property type="match status" value="1"/>
</dbReference>
<dbReference type="InterPro" id="IPR000432">
    <property type="entry name" value="DNA_mismatch_repair_MutS_C"/>
</dbReference>
<dbReference type="Gene3D" id="3.40.50.300">
    <property type="entry name" value="P-loop containing nucleotide triphosphate hydrolases"/>
    <property type="match status" value="1"/>
</dbReference>
<keyword evidence="5" id="KW-0255">Endonuclease</keyword>
<dbReference type="AlphaFoldDB" id="A0AA35TCM9"/>
<dbReference type="InterPro" id="IPR005747">
    <property type="entry name" value="MutS2"/>
</dbReference>
<dbReference type="PANTHER" id="PTHR48466:SF2">
    <property type="entry name" value="OS10G0509000 PROTEIN"/>
    <property type="match status" value="1"/>
</dbReference>
<dbReference type="GO" id="GO:0005524">
    <property type="term" value="F:ATP binding"/>
    <property type="evidence" value="ECO:0007669"/>
    <property type="project" value="UniProtKB-KW"/>
</dbReference>
<sequence>MRGCFNGAVPTQRGGRTVVPLKASHRARVPGVVHEMSASGATLYVEPLRDVEANNAVVAARDRYAAEVRRVLRELTGEVALKRLDLERAVAVTARFDCVQARARYARAHAGAAAQVGPLALHRARHPELGDAAVPLDLAMTPDARIMIITGPNTGGKTVCLKTVGLLCLMNQAGLEIPAAPDSTLPIYRGIYADIGDEQSITASLSTFSAHVENLAAIMNAATDCSLVLIDELGTGTDPEEGIALSRAMLDRFRDAGVTVIATTHHGALKAYAYTETGVTNASMEFDGHTLRPTFRSSKGFRGRAMRSTSPGAIACRTP</sequence>
<dbReference type="SMART" id="SM00534">
    <property type="entry name" value="MUTSac"/>
    <property type="match status" value="1"/>
</dbReference>
<dbReference type="GO" id="GO:0004519">
    <property type="term" value="F:endonuclease activity"/>
    <property type="evidence" value="ECO:0007669"/>
    <property type="project" value="UniProtKB-KW"/>
</dbReference>
<dbReference type="Pfam" id="PF00488">
    <property type="entry name" value="MutS_V"/>
    <property type="match status" value="1"/>
</dbReference>
<keyword evidence="1" id="KW-0547">Nucleotide-binding</keyword>
<dbReference type="GO" id="GO:0045910">
    <property type="term" value="P:negative regulation of DNA recombination"/>
    <property type="evidence" value="ECO:0007669"/>
    <property type="project" value="InterPro"/>
</dbReference>
<dbReference type="GO" id="GO:0030983">
    <property type="term" value="F:mismatched DNA binding"/>
    <property type="evidence" value="ECO:0007669"/>
    <property type="project" value="InterPro"/>
</dbReference>
<dbReference type="EMBL" id="CASHTH010003452">
    <property type="protein sequence ID" value="CAI8045138.1"/>
    <property type="molecule type" value="Genomic_DNA"/>
</dbReference>
<evidence type="ECO:0000313" key="5">
    <source>
        <dbReference type="EMBL" id="CAI8045138.1"/>
    </source>
</evidence>
<keyword evidence="2" id="KW-0067">ATP-binding</keyword>
<dbReference type="SUPFAM" id="SSF52540">
    <property type="entry name" value="P-loop containing nucleoside triphosphate hydrolases"/>
    <property type="match status" value="1"/>
</dbReference>
<dbReference type="GO" id="GO:0016887">
    <property type="term" value="F:ATP hydrolysis activity"/>
    <property type="evidence" value="ECO:0007669"/>
    <property type="project" value="InterPro"/>
</dbReference>
<keyword evidence="3" id="KW-0238">DNA-binding</keyword>
<name>A0AA35TCM9_GEOBA</name>
<dbReference type="GO" id="GO:0140664">
    <property type="term" value="F:ATP-dependent DNA damage sensor activity"/>
    <property type="evidence" value="ECO:0007669"/>
    <property type="project" value="InterPro"/>
</dbReference>
<dbReference type="GO" id="GO:0006298">
    <property type="term" value="P:mismatch repair"/>
    <property type="evidence" value="ECO:0007669"/>
    <property type="project" value="InterPro"/>
</dbReference>
<protein>
    <submittedName>
        <fullName evidence="5">Endonuclease MutS2</fullName>
    </submittedName>
</protein>
<dbReference type="SUPFAM" id="SSF48334">
    <property type="entry name" value="DNA repair protein MutS, domain III"/>
    <property type="match status" value="1"/>
</dbReference>
<dbReference type="InterPro" id="IPR027417">
    <property type="entry name" value="P-loop_NTPase"/>
</dbReference>
<keyword evidence="5" id="KW-0540">Nuclease</keyword>
<gene>
    <name evidence="5" type="ORF">GBAR_LOCUS24980</name>
</gene>
<keyword evidence="5" id="KW-0378">Hydrolase</keyword>
<dbReference type="InterPro" id="IPR036187">
    <property type="entry name" value="DNA_mismatch_repair_MutS_sf"/>
</dbReference>
<comment type="caution">
    <text evidence="5">The sequence shown here is derived from an EMBL/GenBank/DDBJ whole genome shotgun (WGS) entry which is preliminary data.</text>
</comment>
<reference evidence="5" key="1">
    <citation type="submission" date="2023-03" db="EMBL/GenBank/DDBJ databases">
        <authorList>
            <person name="Steffen K."/>
            <person name="Cardenas P."/>
        </authorList>
    </citation>
    <scope>NUCLEOTIDE SEQUENCE</scope>
</reference>
<organism evidence="5 6">
    <name type="scientific">Geodia barretti</name>
    <name type="common">Barrett's horny sponge</name>
    <dbReference type="NCBI Taxonomy" id="519541"/>
    <lineage>
        <taxon>Eukaryota</taxon>
        <taxon>Metazoa</taxon>
        <taxon>Porifera</taxon>
        <taxon>Demospongiae</taxon>
        <taxon>Heteroscleromorpha</taxon>
        <taxon>Tetractinellida</taxon>
        <taxon>Astrophorina</taxon>
        <taxon>Geodiidae</taxon>
        <taxon>Geodia</taxon>
    </lineage>
</organism>
<keyword evidence="6" id="KW-1185">Reference proteome</keyword>
<evidence type="ECO:0000256" key="1">
    <source>
        <dbReference type="ARBA" id="ARBA00022741"/>
    </source>
</evidence>
<dbReference type="NCBIfam" id="TIGR01069">
    <property type="entry name" value="mutS2"/>
    <property type="match status" value="1"/>
</dbReference>
<dbReference type="Proteomes" id="UP001174909">
    <property type="component" value="Unassembled WGS sequence"/>
</dbReference>
<evidence type="ECO:0000313" key="6">
    <source>
        <dbReference type="Proteomes" id="UP001174909"/>
    </source>
</evidence>
<evidence type="ECO:0000259" key="4">
    <source>
        <dbReference type="SMART" id="SM00534"/>
    </source>
</evidence>
<proteinExistence type="predicted"/>
<feature type="domain" description="DNA mismatch repair proteins mutS family" evidence="4">
    <location>
        <begin position="144"/>
        <end position="308"/>
    </location>
</feature>
<evidence type="ECO:0000256" key="3">
    <source>
        <dbReference type="ARBA" id="ARBA00023125"/>
    </source>
</evidence>
<accession>A0AA35TCM9</accession>